<feature type="non-terminal residue" evidence="1">
    <location>
        <position position="1"/>
    </location>
</feature>
<evidence type="ECO:0000313" key="1">
    <source>
        <dbReference type="EMBL" id="MFC1853958.1"/>
    </source>
</evidence>
<gene>
    <name evidence="1" type="ORF">ACFL27_27555</name>
</gene>
<organism evidence="1 2">
    <name type="scientific">candidate division CSSED10-310 bacterium</name>
    <dbReference type="NCBI Taxonomy" id="2855610"/>
    <lineage>
        <taxon>Bacteria</taxon>
        <taxon>Bacteria division CSSED10-310</taxon>
    </lineage>
</organism>
<dbReference type="EMBL" id="JBHPBY010000661">
    <property type="protein sequence ID" value="MFC1853958.1"/>
    <property type="molecule type" value="Genomic_DNA"/>
</dbReference>
<accession>A0ABV6Z688</accession>
<proteinExistence type="predicted"/>
<comment type="caution">
    <text evidence="1">The sequence shown here is derived from an EMBL/GenBank/DDBJ whole genome shotgun (WGS) entry which is preliminary data.</text>
</comment>
<reference evidence="1 2" key="1">
    <citation type="submission" date="2024-09" db="EMBL/GenBank/DDBJ databases">
        <title>Laminarin stimulates single cell rates of sulfate reduction while oxygen inhibits transcriptomic activity in coastal marine sediment.</title>
        <authorList>
            <person name="Lindsay M."/>
            <person name="Orcutt B."/>
            <person name="Emerson D."/>
            <person name="Stepanauskas R."/>
            <person name="D'Angelo T."/>
        </authorList>
    </citation>
    <scope>NUCLEOTIDE SEQUENCE [LARGE SCALE GENOMIC DNA]</scope>
    <source>
        <strain evidence="1">SAG AM-311-K15</strain>
    </source>
</reference>
<evidence type="ECO:0000313" key="2">
    <source>
        <dbReference type="Proteomes" id="UP001594351"/>
    </source>
</evidence>
<name>A0ABV6Z688_UNCC1</name>
<evidence type="ECO:0008006" key="3">
    <source>
        <dbReference type="Google" id="ProtNLM"/>
    </source>
</evidence>
<keyword evidence="2" id="KW-1185">Reference proteome</keyword>
<sequence length="302" mass="34983">LTIDASTWTDKGSLDQAGDNAEVELYRFWLRYTAAQFELRCGLQKINFGPAKILRSLMWFDQLDIRDPLRLTKGVNAILGRYYFLDNSNIWLWALYQNDELKGLEQFETDQNKPEVGGRCQFPVPRGEIAISIHHRKVDRTAWESKMTTPLADGKEDRYALDGYWDFTIGFWFEAVLNRMMIDHSQSLWQDFLTFGFDYTFDVGAGVHVMCENFRISTGPEVNARTDEVSTSALSIDFSITILDSITAIGYYDWEQQQTYEFIQWQRAYDNWLVTASIFRSPEDGSSMFSGTGVQCMLIYNH</sequence>
<dbReference type="Proteomes" id="UP001594351">
    <property type="component" value="Unassembled WGS sequence"/>
</dbReference>
<protein>
    <recommendedName>
        <fullName evidence="3">Alginate export domain-containing protein</fullName>
    </recommendedName>
</protein>